<keyword evidence="3" id="KW-1185">Reference proteome</keyword>
<feature type="non-terminal residue" evidence="2">
    <location>
        <position position="1"/>
    </location>
</feature>
<evidence type="ECO:0000313" key="2">
    <source>
        <dbReference type="EMBL" id="CAL1545520.1"/>
    </source>
</evidence>
<dbReference type="AlphaFoldDB" id="A0AAV2IF97"/>
<feature type="compositionally biased region" description="Low complexity" evidence="1">
    <location>
        <begin position="148"/>
        <end position="157"/>
    </location>
</feature>
<protein>
    <submittedName>
        <fullName evidence="2">Uncharacterized protein</fullName>
    </submittedName>
</protein>
<dbReference type="EMBL" id="CAXITT010000718">
    <property type="protein sequence ID" value="CAL1545520.1"/>
    <property type="molecule type" value="Genomic_DNA"/>
</dbReference>
<evidence type="ECO:0000313" key="3">
    <source>
        <dbReference type="Proteomes" id="UP001497497"/>
    </source>
</evidence>
<proteinExistence type="predicted"/>
<sequence length="250" mass="27402">RYSRIAEVGLTFSPFAVQCLECLVFHHKSVKQIHRSELVFPHYTMDLDLLLTHINAVNLHTSSVNAGNAVVGSSSNNNTSRHYSDLQNNNSGTFTTTATVHERPNQLPVVKHLPPQPPARTSISGGSGGRHSCLNSPAHSPTSPTPSSPISAAPVPSKQHHHHSCRSVGNTGVALHPSNQHNHPHHPHHQLLQLPQLPTQYAAPLLYHMQTNRGSTIKRNSSYHGPNSLATKFRHSRAVRRPSGSLTYVR</sequence>
<evidence type="ECO:0000256" key="1">
    <source>
        <dbReference type="SAM" id="MobiDB-lite"/>
    </source>
</evidence>
<dbReference type="Proteomes" id="UP001497497">
    <property type="component" value="Unassembled WGS sequence"/>
</dbReference>
<accession>A0AAV2IF97</accession>
<name>A0AAV2IF97_LYMST</name>
<feature type="region of interest" description="Disordered" evidence="1">
    <location>
        <begin position="70"/>
        <end position="96"/>
    </location>
</feature>
<feature type="region of interest" description="Disordered" evidence="1">
    <location>
        <begin position="108"/>
        <end position="190"/>
    </location>
</feature>
<comment type="caution">
    <text evidence="2">The sequence shown here is derived from an EMBL/GenBank/DDBJ whole genome shotgun (WGS) entry which is preliminary data.</text>
</comment>
<gene>
    <name evidence="2" type="ORF">GSLYS_00019003001</name>
</gene>
<reference evidence="2 3" key="1">
    <citation type="submission" date="2024-04" db="EMBL/GenBank/DDBJ databases">
        <authorList>
            <consortium name="Genoscope - CEA"/>
            <person name="William W."/>
        </authorList>
    </citation>
    <scope>NUCLEOTIDE SEQUENCE [LARGE SCALE GENOMIC DNA]</scope>
</reference>
<organism evidence="2 3">
    <name type="scientific">Lymnaea stagnalis</name>
    <name type="common">Great pond snail</name>
    <name type="synonym">Helix stagnalis</name>
    <dbReference type="NCBI Taxonomy" id="6523"/>
    <lineage>
        <taxon>Eukaryota</taxon>
        <taxon>Metazoa</taxon>
        <taxon>Spiralia</taxon>
        <taxon>Lophotrochozoa</taxon>
        <taxon>Mollusca</taxon>
        <taxon>Gastropoda</taxon>
        <taxon>Heterobranchia</taxon>
        <taxon>Euthyneura</taxon>
        <taxon>Panpulmonata</taxon>
        <taxon>Hygrophila</taxon>
        <taxon>Lymnaeoidea</taxon>
        <taxon>Lymnaeidae</taxon>
        <taxon>Lymnaea</taxon>
    </lineage>
</organism>
<feature type="compositionally biased region" description="Polar residues" evidence="1">
    <location>
        <begin position="79"/>
        <end position="96"/>
    </location>
</feature>